<sequence>MRFLFVDRIVESFPGQLIRGIKHITQDDTFLTVDEQGRPCFIPSLIGETLGQLAAWNVMHCLEFSHRPVAGIVAKAAMHRAAYVGETLLLESFIERIEDSVMQYHSVARIGNEVVFTLEGALGPLLPMNDFIDPDEVKQQFAEIDRPGDWSIISSKSTPLLDSDLMLNVELPLVSMAFDRVCSFEPKVSLTAEKRITRAALYFADHFPKKPVLPLTVLLECKLNLAREFVARSGYALSYSVSEFRKMKMNEFVHPGDILECYVNVKKQTDEELILTFRSEVLGKRVCVVDVVLIPRGN</sequence>
<dbReference type="InterPro" id="IPR029069">
    <property type="entry name" value="HotDog_dom_sf"/>
</dbReference>
<dbReference type="RefSeq" id="WP_027272092.1">
    <property type="nucleotide sequence ID" value="NZ_CAAAJE010000030.1"/>
</dbReference>
<feature type="domain" description="ApeI dehydratase-like" evidence="2">
    <location>
        <begin position="189"/>
        <end position="278"/>
    </location>
</feature>
<dbReference type="Proteomes" id="UP000054621">
    <property type="component" value="Unassembled WGS sequence"/>
</dbReference>
<dbReference type="STRING" id="28087.Lsai_1028"/>
<dbReference type="PANTHER" id="PTHR30272">
    <property type="entry name" value="3-HYDROXYACYL-[ACYL-CARRIER-PROTEIN] DEHYDRATASE"/>
    <property type="match status" value="1"/>
</dbReference>
<organism evidence="3 4">
    <name type="scientific">Legionella sainthelensi</name>
    <dbReference type="NCBI Taxonomy" id="28087"/>
    <lineage>
        <taxon>Bacteria</taxon>
        <taxon>Pseudomonadati</taxon>
        <taxon>Pseudomonadota</taxon>
        <taxon>Gammaproteobacteria</taxon>
        <taxon>Legionellales</taxon>
        <taxon>Legionellaceae</taxon>
        <taxon>Legionella</taxon>
    </lineage>
</organism>
<name>A0A0W0YNI8_9GAMM</name>
<dbReference type="InterPro" id="IPR054545">
    <property type="entry name" value="ApeI-like"/>
</dbReference>
<dbReference type="OrthoDB" id="4547918at2"/>
<dbReference type="GO" id="GO:0016829">
    <property type="term" value="F:lyase activity"/>
    <property type="evidence" value="ECO:0007669"/>
    <property type="project" value="UniProtKB-KW"/>
</dbReference>
<reference evidence="3 4" key="1">
    <citation type="submission" date="2015-11" db="EMBL/GenBank/DDBJ databases">
        <title>Genomic analysis of 38 Legionella species identifies large and diverse effector repertoires.</title>
        <authorList>
            <person name="Burstein D."/>
            <person name="Amaro F."/>
            <person name="Zusman T."/>
            <person name="Lifshitz Z."/>
            <person name="Cohen O."/>
            <person name="Gilbert J.A."/>
            <person name="Pupko T."/>
            <person name="Shuman H.A."/>
            <person name="Segal G."/>
        </authorList>
    </citation>
    <scope>NUCLEOTIDE SEQUENCE [LARGE SCALE GENOMIC DNA]</scope>
    <source>
        <strain evidence="3 4">Mt.St.Helens-4</strain>
    </source>
</reference>
<dbReference type="EMBL" id="LNYV01000013">
    <property type="protein sequence ID" value="KTD58421.1"/>
    <property type="molecule type" value="Genomic_DNA"/>
</dbReference>
<dbReference type="PATRIC" id="fig|28087.4.peg.1090"/>
<dbReference type="PANTHER" id="PTHR30272:SF1">
    <property type="entry name" value="3-HYDROXYACYL-[ACYL-CARRIER-PROTEIN] DEHYDRATASE"/>
    <property type="match status" value="1"/>
</dbReference>
<dbReference type="InterPro" id="IPR013114">
    <property type="entry name" value="FabA_FabZ"/>
</dbReference>
<proteinExistence type="predicted"/>
<evidence type="ECO:0000313" key="4">
    <source>
        <dbReference type="Proteomes" id="UP000054621"/>
    </source>
</evidence>
<dbReference type="eggNOG" id="COG0764">
    <property type="taxonomic scope" value="Bacteria"/>
</dbReference>
<keyword evidence="1" id="KW-0456">Lyase</keyword>
<dbReference type="AlphaFoldDB" id="A0A0W0YNI8"/>
<gene>
    <name evidence="3" type="primary">fabA</name>
    <name evidence="3" type="ORF">Lsai_1028</name>
</gene>
<dbReference type="Gene3D" id="3.10.129.10">
    <property type="entry name" value="Hotdog Thioesterase"/>
    <property type="match status" value="2"/>
</dbReference>
<comment type="caution">
    <text evidence="3">The sequence shown here is derived from an EMBL/GenBank/DDBJ whole genome shotgun (WGS) entry which is preliminary data.</text>
</comment>
<evidence type="ECO:0000256" key="1">
    <source>
        <dbReference type="ARBA" id="ARBA00023239"/>
    </source>
</evidence>
<evidence type="ECO:0000313" key="3">
    <source>
        <dbReference type="EMBL" id="KTD58421.1"/>
    </source>
</evidence>
<dbReference type="SUPFAM" id="SSF54637">
    <property type="entry name" value="Thioesterase/thiol ester dehydrase-isomerase"/>
    <property type="match status" value="2"/>
</dbReference>
<protein>
    <submittedName>
        <fullName evidence="3">3-hydroxymyristoyl-ACP dehydratase</fullName>
    </submittedName>
</protein>
<accession>A0A0W0YNI8</accession>
<dbReference type="Pfam" id="PF22818">
    <property type="entry name" value="ApeI-like"/>
    <property type="match status" value="1"/>
</dbReference>
<evidence type="ECO:0000259" key="2">
    <source>
        <dbReference type="Pfam" id="PF22818"/>
    </source>
</evidence>